<dbReference type="InterPro" id="IPR052288">
    <property type="entry name" value="GH45_Enzymes"/>
</dbReference>
<feature type="domain" description="Glycosyl hydrolases family 45 active site" evidence="12">
    <location>
        <begin position="30"/>
        <end position="41"/>
    </location>
</feature>
<evidence type="ECO:0000259" key="12">
    <source>
        <dbReference type="PROSITE" id="PS01140"/>
    </source>
</evidence>
<dbReference type="PANTHER" id="PTHR39730">
    <property type="entry name" value="ENDOGLUCANASE 1"/>
    <property type="match status" value="1"/>
</dbReference>
<dbReference type="Gene3D" id="2.40.40.10">
    <property type="entry name" value="RlpA-like domain"/>
    <property type="match status" value="1"/>
</dbReference>
<sequence length="343" mass="34850">MSSIRSLALLALSTGFASLSAAQASGSGSTTRYWDCCKGSCSWPGKADVSSPVQMCGINDTPLSDPNEKSASDGGNGYMCSDQSPWAVNETMSYGFAAVNIPGGSEASWCCACYELTFTSEKVAGKKMIVQATNTGADLAGGQFDLAMPGGGVGIYNACTKQWGAPAQGWGEQYGGIATDECDTFPSALQPGCSWRFDWFGNSDNPDVDWKQVTCPKALTDKTGCIRQGETPTGGDEGSDEPSTPKPKPTTAAPPASSSPAAASSYAAPASSSAAAESSSVAAASSYGASSASSAAAVSSSADYSSTKEAPTGYGSMSAPASSASYAAPEESCEVEYVYENEL</sequence>
<evidence type="ECO:0000256" key="11">
    <source>
        <dbReference type="SAM" id="SignalP"/>
    </source>
</evidence>
<dbReference type="GO" id="GO:0030245">
    <property type="term" value="P:cellulose catabolic process"/>
    <property type="evidence" value="ECO:0007669"/>
    <property type="project" value="UniProtKB-KW"/>
</dbReference>
<feature type="region of interest" description="Disordered" evidence="10">
    <location>
        <begin position="298"/>
        <end position="332"/>
    </location>
</feature>
<proteinExistence type="inferred from homology"/>
<dbReference type="SUPFAM" id="SSF50685">
    <property type="entry name" value="Barwin-like endoglucanases"/>
    <property type="match status" value="1"/>
</dbReference>
<keyword evidence="4" id="KW-0378">Hydrolase</keyword>
<dbReference type="Proteomes" id="UP001337655">
    <property type="component" value="Unassembled WGS sequence"/>
</dbReference>
<keyword evidence="7" id="KW-0326">Glycosidase</keyword>
<evidence type="ECO:0000256" key="6">
    <source>
        <dbReference type="ARBA" id="ARBA00023277"/>
    </source>
</evidence>
<evidence type="ECO:0000256" key="7">
    <source>
        <dbReference type="ARBA" id="ARBA00023295"/>
    </source>
</evidence>
<keyword evidence="11" id="KW-0732">Signal</keyword>
<dbReference type="PANTHER" id="PTHR39730:SF1">
    <property type="entry name" value="ENDOGLUCANASE 1"/>
    <property type="match status" value="1"/>
</dbReference>
<evidence type="ECO:0000256" key="3">
    <source>
        <dbReference type="ARBA" id="ARBA00012601"/>
    </source>
</evidence>
<dbReference type="Pfam" id="PF02015">
    <property type="entry name" value="Glyco_hydro_45"/>
    <property type="match status" value="1"/>
</dbReference>
<evidence type="ECO:0000313" key="13">
    <source>
        <dbReference type="EMBL" id="KAK5171115.1"/>
    </source>
</evidence>
<evidence type="ECO:0000256" key="4">
    <source>
        <dbReference type="ARBA" id="ARBA00022801"/>
    </source>
</evidence>
<feature type="active site" description="Nucleophile" evidence="9">
    <location>
        <position position="35"/>
    </location>
</feature>
<organism evidence="13 14">
    <name type="scientific">Saxophila tyrrhenica</name>
    <dbReference type="NCBI Taxonomy" id="1690608"/>
    <lineage>
        <taxon>Eukaryota</taxon>
        <taxon>Fungi</taxon>
        <taxon>Dikarya</taxon>
        <taxon>Ascomycota</taxon>
        <taxon>Pezizomycotina</taxon>
        <taxon>Dothideomycetes</taxon>
        <taxon>Dothideomycetidae</taxon>
        <taxon>Mycosphaerellales</taxon>
        <taxon>Extremaceae</taxon>
        <taxon>Saxophila</taxon>
    </lineage>
</organism>
<keyword evidence="14" id="KW-1185">Reference proteome</keyword>
<dbReference type="PROSITE" id="PS01140">
    <property type="entry name" value="GLYCOSYL_HYDROL_F45"/>
    <property type="match status" value="1"/>
</dbReference>
<name>A0AAV9PFE2_9PEZI</name>
<dbReference type="EC" id="3.2.1.4" evidence="3 9"/>
<evidence type="ECO:0000313" key="14">
    <source>
        <dbReference type="Proteomes" id="UP001337655"/>
    </source>
</evidence>
<evidence type="ECO:0000256" key="10">
    <source>
        <dbReference type="SAM" id="MobiDB-lite"/>
    </source>
</evidence>
<comment type="caution">
    <text evidence="13">The sequence shown here is derived from an EMBL/GenBank/DDBJ whole genome shotgun (WGS) entry which is preliminary data.</text>
</comment>
<gene>
    <name evidence="13" type="ORF">LTR77_004259</name>
</gene>
<dbReference type="AlphaFoldDB" id="A0AAV9PFE2"/>
<evidence type="ECO:0000256" key="9">
    <source>
        <dbReference type="PROSITE-ProRule" id="PRU10069"/>
    </source>
</evidence>
<accession>A0AAV9PFE2</accession>
<feature type="chain" id="PRO_5043328663" description="Cellulase" evidence="11">
    <location>
        <begin position="23"/>
        <end position="343"/>
    </location>
</feature>
<dbReference type="InterPro" id="IPR036908">
    <property type="entry name" value="RlpA-like_sf"/>
</dbReference>
<dbReference type="GO" id="GO:0008810">
    <property type="term" value="F:cellulase activity"/>
    <property type="evidence" value="ECO:0007669"/>
    <property type="project" value="UniProtKB-EC"/>
</dbReference>
<evidence type="ECO:0000256" key="5">
    <source>
        <dbReference type="ARBA" id="ARBA00023001"/>
    </source>
</evidence>
<evidence type="ECO:0000256" key="1">
    <source>
        <dbReference type="ARBA" id="ARBA00000966"/>
    </source>
</evidence>
<comment type="catalytic activity">
    <reaction evidence="1 9">
        <text>Endohydrolysis of (1-&gt;4)-beta-D-glucosidic linkages in cellulose, lichenin and cereal beta-D-glucans.</text>
        <dbReference type="EC" id="3.2.1.4"/>
    </reaction>
</comment>
<feature type="compositionally biased region" description="Low complexity" evidence="10">
    <location>
        <begin position="249"/>
        <end position="270"/>
    </location>
</feature>
<feature type="compositionally biased region" description="Low complexity" evidence="10">
    <location>
        <begin position="313"/>
        <end position="330"/>
    </location>
</feature>
<dbReference type="EMBL" id="JAVRRT010000006">
    <property type="protein sequence ID" value="KAK5171115.1"/>
    <property type="molecule type" value="Genomic_DNA"/>
</dbReference>
<evidence type="ECO:0000256" key="8">
    <source>
        <dbReference type="ARBA" id="ARBA00023326"/>
    </source>
</evidence>
<feature type="signal peptide" evidence="11">
    <location>
        <begin position="1"/>
        <end position="22"/>
    </location>
</feature>
<keyword evidence="8" id="KW-0624">Polysaccharide degradation</keyword>
<keyword evidence="6" id="KW-0119">Carbohydrate metabolism</keyword>
<feature type="region of interest" description="Disordered" evidence="10">
    <location>
        <begin position="224"/>
        <end position="270"/>
    </location>
</feature>
<keyword evidence="5" id="KW-0136">Cellulose degradation</keyword>
<evidence type="ECO:0000256" key="2">
    <source>
        <dbReference type="ARBA" id="ARBA00007793"/>
    </source>
</evidence>
<protein>
    <recommendedName>
        <fullName evidence="3 9">Cellulase</fullName>
        <ecNumber evidence="3 9">3.2.1.4</ecNumber>
    </recommendedName>
</protein>
<dbReference type="GeneID" id="89925605"/>
<dbReference type="InterPro" id="IPR000334">
    <property type="entry name" value="Glyco_hydro_45"/>
</dbReference>
<dbReference type="RefSeq" id="XP_064660143.1">
    <property type="nucleotide sequence ID" value="XM_064801513.1"/>
</dbReference>
<comment type="similarity">
    <text evidence="2">Belongs to the glycosyl hydrolase 45 (cellulase K) family.</text>
</comment>
<reference evidence="13 14" key="1">
    <citation type="submission" date="2023-08" db="EMBL/GenBank/DDBJ databases">
        <title>Black Yeasts Isolated from many extreme environments.</title>
        <authorList>
            <person name="Coleine C."/>
            <person name="Stajich J.E."/>
            <person name="Selbmann L."/>
        </authorList>
    </citation>
    <scope>NUCLEOTIDE SEQUENCE [LARGE SCALE GENOMIC DNA]</scope>
    <source>
        <strain evidence="13 14">CCFEE 5935</strain>
    </source>
</reference>